<name>A0ACC0ZEB9_9ROSI</name>
<dbReference type="EMBL" id="CM047737">
    <property type="protein sequence ID" value="KAJ0048888.1"/>
    <property type="molecule type" value="Genomic_DNA"/>
</dbReference>
<keyword evidence="2" id="KW-1185">Reference proteome</keyword>
<gene>
    <name evidence="1" type="ORF">Pint_16379</name>
</gene>
<accession>A0ACC0ZEB9</accession>
<evidence type="ECO:0000313" key="1">
    <source>
        <dbReference type="EMBL" id="KAJ0048888.1"/>
    </source>
</evidence>
<proteinExistence type="predicted"/>
<evidence type="ECO:0000313" key="2">
    <source>
        <dbReference type="Proteomes" id="UP001163603"/>
    </source>
</evidence>
<organism evidence="1 2">
    <name type="scientific">Pistacia integerrima</name>
    <dbReference type="NCBI Taxonomy" id="434235"/>
    <lineage>
        <taxon>Eukaryota</taxon>
        <taxon>Viridiplantae</taxon>
        <taxon>Streptophyta</taxon>
        <taxon>Embryophyta</taxon>
        <taxon>Tracheophyta</taxon>
        <taxon>Spermatophyta</taxon>
        <taxon>Magnoliopsida</taxon>
        <taxon>eudicotyledons</taxon>
        <taxon>Gunneridae</taxon>
        <taxon>Pentapetalae</taxon>
        <taxon>rosids</taxon>
        <taxon>malvids</taxon>
        <taxon>Sapindales</taxon>
        <taxon>Anacardiaceae</taxon>
        <taxon>Pistacia</taxon>
    </lineage>
</organism>
<reference evidence="2" key="1">
    <citation type="journal article" date="2023" name="G3 (Bethesda)">
        <title>Genome assembly and association tests identify interacting loci associated with vigor, precocity, and sex in interspecific pistachio rootstocks.</title>
        <authorList>
            <person name="Palmer W."/>
            <person name="Jacygrad E."/>
            <person name="Sagayaradj S."/>
            <person name="Cavanaugh K."/>
            <person name="Han R."/>
            <person name="Bertier L."/>
            <person name="Beede B."/>
            <person name="Kafkas S."/>
            <person name="Golino D."/>
            <person name="Preece J."/>
            <person name="Michelmore R."/>
        </authorList>
    </citation>
    <scope>NUCLEOTIDE SEQUENCE [LARGE SCALE GENOMIC DNA]</scope>
</reference>
<comment type="caution">
    <text evidence="1">The sequence shown here is derived from an EMBL/GenBank/DDBJ whole genome shotgun (WGS) entry which is preliminary data.</text>
</comment>
<sequence length="403" mass="46172">MNREDMEEELSKHLEGKRYLIVLDDIWNKEVWDDLKAAFPDEKNGSRIIFTTRFKDVALHADPRSPPYEPCLLNEENSWELLSRKAFPGLNAMASLPPWSKELGNQILKKCGGLPLAIVVLGGLLSRKEATYSEWLKFVQSLQWQLTKDPAKCADILKLSYQELPFYLKSCFLYIGLFPEDFEISARRLIMLWVAEGFVQPRGEEQLEDVAEDYLEELIGRSMIQAATRKSNGRIKTIRTLQGLSVGETSCIEQGLNKLSNLRELGLFGQLLMHEEALGFKKKLIDVEDFPPNLTELCLQSSFLMEDPMKKLEKLQNLRVLRLKESSYVGKEMVCSSGGFPQLHFLKLSRLNSVQRWRIEEGAMCNLRQLEIVECKLLKIVPRGLWPVTSLHNLKLGFLPLGI</sequence>
<protein>
    <submittedName>
        <fullName evidence="1">Uncharacterized protein</fullName>
    </submittedName>
</protein>
<dbReference type="Proteomes" id="UP001163603">
    <property type="component" value="Chromosome 2"/>
</dbReference>